<gene>
    <name evidence="3" type="ORF">EV356DRAFT_481234</name>
</gene>
<dbReference type="OrthoDB" id="74764at2759"/>
<dbReference type="InterPro" id="IPR019799">
    <property type="entry name" value="Glyco_hydro_22_CS"/>
</dbReference>
<dbReference type="InterPro" id="IPR018535">
    <property type="entry name" value="DUF1996"/>
</dbReference>
<evidence type="ECO:0000259" key="2">
    <source>
        <dbReference type="PROSITE" id="PS00128"/>
    </source>
</evidence>
<keyword evidence="4" id="KW-1185">Reference proteome</keyword>
<dbReference type="Pfam" id="PF09362">
    <property type="entry name" value="DUF1996"/>
    <property type="match status" value="1"/>
</dbReference>
<sequence>MQRLFLLVVALLASECYSNTLLRFSCSQLNVQRLDPLVFPGQIPSPHLHQIVGGINTNGFNATMPVEDLSTQSTCTTCTFTQDLSNYWTATLFFRARNGSFHRVPQKGNEGFESANGGMTVYYVQPYDGSSVTAFKPGFRMIVGNPGYRTEADVLASPGQHRQLTFTCLQDASTRTGETYNMPEQPCPAGIMANVRFPTCWDGQNLDTPNHMDHTAYPTSGTFESDGPCPSTHPVKIPQLFFEVVWDTTGFNDKSLWPTDGSQPFVWSYGDPTGFGTHGDYMFGWQGNSLQNAMNSNCDVTCNVLTSQDISTANQCTKPVVVTENIDGWLDELPGNMSVTGSNPTTSIAASIAGPAATTNPKFGH</sequence>
<accession>A0A6A6HGG5</accession>
<organism evidence="3 4">
    <name type="scientific">Viridothelium virens</name>
    <name type="common">Speckled blister lichen</name>
    <name type="synonym">Trypethelium virens</name>
    <dbReference type="NCBI Taxonomy" id="1048519"/>
    <lineage>
        <taxon>Eukaryota</taxon>
        <taxon>Fungi</taxon>
        <taxon>Dikarya</taxon>
        <taxon>Ascomycota</taxon>
        <taxon>Pezizomycotina</taxon>
        <taxon>Dothideomycetes</taxon>
        <taxon>Dothideomycetes incertae sedis</taxon>
        <taxon>Trypetheliales</taxon>
        <taxon>Trypetheliaceae</taxon>
        <taxon>Viridothelium</taxon>
    </lineage>
</organism>
<name>A0A6A6HGG5_VIRVR</name>
<dbReference type="AlphaFoldDB" id="A0A6A6HGG5"/>
<evidence type="ECO:0000313" key="4">
    <source>
        <dbReference type="Proteomes" id="UP000800092"/>
    </source>
</evidence>
<dbReference type="PROSITE" id="PS00128">
    <property type="entry name" value="GLYCOSYL_HYDROL_F22_1"/>
    <property type="match status" value="1"/>
</dbReference>
<protein>
    <recommendedName>
        <fullName evidence="2">Glycosyl hydrolases family 22 (GH22) domain-containing protein</fullName>
    </recommendedName>
</protein>
<dbReference type="Proteomes" id="UP000800092">
    <property type="component" value="Unassembled WGS sequence"/>
</dbReference>
<evidence type="ECO:0000313" key="3">
    <source>
        <dbReference type="EMBL" id="KAF2236929.1"/>
    </source>
</evidence>
<proteinExistence type="predicted"/>
<feature type="signal peptide" evidence="1">
    <location>
        <begin position="1"/>
        <end position="18"/>
    </location>
</feature>
<feature type="chain" id="PRO_5025675757" description="Glycosyl hydrolases family 22 (GH22) domain-containing protein" evidence="1">
    <location>
        <begin position="19"/>
        <end position="365"/>
    </location>
</feature>
<dbReference type="EMBL" id="ML991782">
    <property type="protein sequence ID" value="KAF2236929.1"/>
    <property type="molecule type" value="Genomic_DNA"/>
</dbReference>
<keyword evidence="1" id="KW-0732">Signal</keyword>
<feature type="domain" description="Glycosyl hydrolases family 22 (GH22)" evidence="2">
    <location>
        <begin position="298"/>
        <end position="316"/>
    </location>
</feature>
<reference evidence="3" key="1">
    <citation type="journal article" date="2020" name="Stud. Mycol.">
        <title>101 Dothideomycetes genomes: a test case for predicting lifestyles and emergence of pathogens.</title>
        <authorList>
            <person name="Haridas S."/>
            <person name="Albert R."/>
            <person name="Binder M."/>
            <person name="Bloem J."/>
            <person name="Labutti K."/>
            <person name="Salamov A."/>
            <person name="Andreopoulos B."/>
            <person name="Baker S."/>
            <person name="Barry K."/>
            <person name="Bills G."/>
            <person name="Bluhm B."/>
            <person name="Cannon C."/>
            <person name="Castanera R."/>
            <person name="Culley D."/>
            <person name="Daum C."/>
            <person name="Ezra D."/>
            <person name="Gonzalez J."/>
            <person name="Henrissat B."/>
            <person name="Kuo A."/>
            <person name="Liang C."/>
            <person name="Lipzen A."/>
            <person name="Lutzoni F."/>
            <person name="Magnuson J."/>
            <person name="Mondo S."/>
            <person name="Nolan M."/>
            <person name="Ohm R."/>
            <person name="Pangilinan J."/>
            <person name="Park H.-J."/>
            <person name="Ramirez L."/>
            <person name="Alfaro M."/>
            <person name="Sun H."/>
            <person name="Tritt A."/>
            <person name="Yoshinaga Y."/>
            <person name="Zwiers L.-H."/>
            <person name="Turgeon B."/>
            <person name="Goodwin S."/>
            <person name="Spatafora J."/>
            <person name="Crous P."/>
            <person name="Grigoriev I."/>
        </authorList>
    </citation>
    <scope>NUCLEOTIDE SEQUENCE</scope>
    <source>
        <strain evidence="3">Tuck. ex Michener</strain>
    </source>
</reference>
<evidence type="ECO:0000256" key="1">
    <source>
        <dbReference type="SAM" id="SignalP"/>
    </source>
</evidence>
<dbReference type="PANTHER" id="PTHR43662">
    <property type="match status" value="1"/>
</dbReference>
<dbReference type="PANTHER" id="PTHR43662:SF13">
    <property type="entry name" value="DUF1996 DOMAIN-CONTAINING PROTEIN"/>
    <property type="match status" value="1"/>
</dbReference>